<dbReference type="RefSeq" id="WP_109247125.1">
    <property type="nucleotide sequence ID" value="NZ_AP024609.1"/>
</dbReference>
<dbReference type="Gene3D" id="3.30.420.380">
    <property type="match status" value="1"/>
</dbReference>
<organism evidence="1 2">
    <name type="scientific">Shewanella algae</name>
    <dbReference type="NCBI Taxonomy" id="38313"/>
    <lineage>
        <taxon>Bacteria</taxon>
        <taxon>Pseudomonadati</taxon>
        <taxon>Pseudomonadota</taxon>
        <taxon>Gammaproteobacteria</taxon>
        <taxon>Alteromonadales</taxon>
        <taxon>Shewanellaceae</taxon>
        <taxon>Shewanella</taxon>
    </lineage>
</organism>
<gene>
    <name evidence="1" type="ORF">NCTC10738_02192</name>
</gene>
<dbReference type="Proteomes" id="UP000254069">
    <property type="component" value="Unassembled WGS sequence"/>
</dbReference>
<dbReference type="SUPFAM" id="SSF53067">
    <property type="entry name" value="Actin-like ATPase domain"/>
    <property type="match status" value="1"/>
</dbReference>
<evidence type="ECO:0000313" key="2">
    <source>
        <dbReference type="Proteomes" id="UP000254069"/>
    </source>
</evidence>
<evidence type="ECO:0000313" key="1">
    <source>
        <dbReference type="EMBL" id="SUI73156.1"/>
    </source>
</evidence>
<proteinExistence type="predicted"/>
<dbReference type="EMBL" id="UGYO01000001">
    <property type="protein sequence ID" value="SUI73156.1"/>
    <property type="molecule type" value="Genomic_DNA"/>
</dbReference>
<dbReference type="InterPro" id="IPR043129">
    <property type="entry name" value="ATPase_NBD"/>
</dbReference>
<protein>
    <recommendedName>
        <fullName evidence="3">MSHA biogenesis protein MshI</fullName>
    </recommendedName>
</protein>
<sequence>MTDKSFISRLFSFGSSESGVATGIFLAANHAWVFRPGSDSQGALCHSYSLQKDDWNALFSAIYADFGPSKLQLALGFGHYQLLSADRPKVEADEMAQALVWAVKDMVSTPPADIHLDYFESPIKSSDKLNVVVCSRSSLSALAQGIDKAGMELVGISIEELLPTNLFGQDPMARLVISQIPGQELLLTVVREGELYMQRRIRGFAELHQTDAESLGFGVADTLSLEIQRSMDFFESQLRQAPVASIEIMVQGQTDALAQLVSSNFNQQVRPVNGMDVGMKMAELSYLELERGSK</sequence>
<name>A0A380A406_9GAMM</name>
<reference evidence="1 2" key="1">
    <citation type="submission" date="2018-06" db="EMBL/GenBank/DDBJ databases">
        <authorList>
            <consortium name="Pathogen Informatics"/>
            <person name="Doyle S."/>
        </authorList>
    </citation>
    <scope>NUCLEOTIDE SEQUENCE [LARGE SCALE GENOMIC DNA]</scope>
    <source>
        <strain evidence="1 2">NCTC10738</strain>
    </source>
</reference>
<dbReference type="AlphaFoldDB" id="A0A380A406"/>
<keyword evidence="2" id="KW-1185">Reference proteome</keyword>
<evidence type="ECO:0008006" key="3">
    <source>
        <dbReference type="Google" id="ProtNLM"/>
    </source>
</evidence>
<accession>A0A380A406</accession>